<dbReference type="STRING" id="578458.D8QJI2"/>
<proteinExistence type="predicted"/>
<feature type="region of interest" description="Disordered" evidence="1">
    <location>
        <begin position="78"/>
        <end position="146"/>
    </location>
</feature>
<feature type="compositionally biased region" description="Low complexity" evidence="1">
    <location>
        <begin position="80"/>
        <end position="89"/>
    </location>
</feature>
<dbReference type="HOGENOM" id="CLU_886121_0_0_1"/>
<feature type="domain" description="Stress-response A/B barrel" evidence="2">
    <location>
        <begin position="30"/>
        <end position="194"/>
    </location>
</feature>
<dbReference type="GeneID" id="9596666"/>
<accession>D8QJI2</accession>
<dbReference type="EMBL" id="GL377314">
    <property type="protein sequence ID" value="EFI91992.1"/>
    <property type="molecule type" value="Genomic_DNA"/>
</dbReference>
<evidence type="ECO:0000313" key="3">
    <source>
        <dbReference type="EMBL" id="EFI91992.1"/>
    </source>
</evidence>
<dbReference type="AlphaFoldDB" id="D8QJI2"/>
<gene>
    <name evidence="3" type="ORF">SCHCODRAFT_238296</name>
</gene>
<evidence type="ECO:0000259" key="2">
    <source>
        <dbReference type="PROSITE" id="PS51502"/>
    </source>
</evidence>
<dbReference type="InterPro" id="IPR013097">
    <property type="entry name" value="Dabb"/>
</dbReference>
<dbReference type="PROSITE" id="PS51502">
    <property type="entry name" value="S_R_A_B_BARREL"/>
    <property type="match status" value="1"/>
</dbReference>
<protein>
    <recommendedName>
        <fullName evidence="2">Stress-response A/B barrel domain-containing protein</fullName>
    </recommendedName>
</protein>
<keyword evidence="4" id="KW-1185">Reference proteome</keyword>
<organism evidence="4">
    <name type="scientific">Schizophyllum commune (strain H4-8 / FGSC 9210)</name>
    <name type="common">Split gill fungus</name>
    <dbReference type="NCBI Taxonomy" id="578458"/>
    <lineage>
        <taxon>Eukaryota</taxon>
        <taxon>Fungi</taxon>
        <taxon>Dikarya</taxon>
        <taxon>Basidiomycota</taxon>
        <taxon>Agaricomycotina</taxon>
        <taxon>Agaricomycetes</taxon>
        <taxon>Agaricomycetidae</taxon>
        <taxon>Agaricales</taxon>
        <taxon>Schizophyllaceae</taxon>
        <taxon>Schizophyllum</taxon>
    </lineage>
</organism>
<feature type="compositionally biased region" description="Basic and acidic residues" evidence="1">
    <location>
        <begin position="106"/>
        <end position="139"/>
    </location>
</feature>
<evidence type="ECO:0000313" key="4">
    <source>
        <dbReference type="Proteomes" id="UP000007431"/>
    </source>
</evidence>
<dbReference type="RefSeq" id="XP_003026895.1">
    <property type="nucleotide sequence ID" value="XM_003026849.1"/>
</dbReference>
<sequence>MSGVYVLHQRRPRPSSAAFIECNHRLSRESSCVPLFATFHPALSPAARASVFARVDALLGAQRVPGLRGWCVGPPVRVETSSTSVSTTTAEFGGEGGWVDGEDGEDGKREGEDGKREGEDGKQGGDDGKREGEANEGREGMMAGNERAEGKDFGFAAEFEDMDAFRASLPHEWHHEIYRLVKRATVGKFFIYQIDTERGRGWRAAPPGAVTPPGVDRRSRVEEADAGVHAAARIADQRKDVRLGSESVRLGNEDVRLGRGEDVRLGRREDVRMEAEACPSEKRDVREKRNVRERTSHAWLARGWREDRRWRARL</sequence>
<dbReference type="OrthoDB" id="10548276at2759"/>
<reference evidence="3 4" key="1">
    <citation type="journal article" date="2010" name="Nat. Biotechnol.">
        <title>Genome sequence of the model mushroom Schizophyllum commune.</title>
        <authorList>
            <person name="Ohm R.A."/>
            <person name="de Jong J.F."/>
            <person name="Lugones L.G."/>
            <person name="Aerts A."/>
            <person name="Kothe E."/>
            <person name="Stajich J.E."/>
            <person name="de Vries R.P."/>
            <person name="Record E."/>
            <person name="Levasseur A."/>
            <person name="Baker S.E."/>
            <person name="Bartholomew K.A."/>
            <person name="Coutinho P.M."/>
            <person name="Erdmann S."/>
            <person name="Fowler T.J."/>
            <person name="Gathman A.C."/>
            <person name="Lombard V."/>
            <person name="Henrissat B."/>
            <person name="Knabe N."/>
            <person name="Kuees U."/>
            <person name="Lilly W.W."/>
            <person name="Lindquist E."/>
            <person name="Lucas S."/>
            <person name="Magnuson J.K."/>
            <person name="Piumi F."/>
            <person name="Raudaskoski M."/>
            <person name="Salamov A."/>
            <person name="Schmutz J."/>
            <person name="Schwarze F.W.M.R."/>
            <person name="vanKuyk P.A."/>
            <person name="Horton J.S."/>
            <person name="Grigoriev I.V."/>
            <person name="Woesten H.A.B."/>
        </authorList>
    </citation>
    <scope>NUCLEOTIDE SEQUENCE [LARGE SCALE GENOMIC DNA]</scope>
    <source>
        <strain evidence="4">H4-8 / FGSC 9210</strain>
    </source>
</reference>
<dbReference type="InParanoid" id="D8QJI2"/>
<evidence type="ECO:0000256" key="1">
    <source>
        <dbReference type="SAM" id="MobiDB-lite"/>
    </source>
</evidence>
<name>D8QJI2_SCHCM</name>
<dbReference type="VEuPathDB" id="FungiDB:SCHCODRAFT_01163560"/>
<dbReference type="KEGG" id="scm:SCHCO_01163560"/>
<dbReference type="Proteomes" id="UP000007431">
    <property type="component" value="Unassembled WGS sequence"/>
</dbReference>